<dbReference type="GO" id="GO:0008745">
    <property type="term" value="F:N-acetylmuramoyl-L-alanine amidase activity"/>
    <property type="evidence" value="ECO:0007669"/>
    <property type="project" value="InterPro"/>
</dbReference>
<dbReference type="CDD" id="cd02696">
    <property type="entry name" value="MurNAc-LAA"/>
    <property type="match status" value="1"/>
</dbReference>
<accession>A0A2U1E4G5</accession>
<reference evidence="3 4" key="1">
    <citation type="submission" date="2018-04" db="EMBL/GenBank/DDBJ databases">
        <title>Genomic Encyclopedia of Type Strains, Phase IV (KMG-IV): sequencing the most valuable type-strain genomes for metagenomic binning, comparative biology and taxonomic classification.</title>
        <authorList>
            <person name="Goeker M."/>
        </authorList>
    </citation>
    <scope>NUCLEOTIDE SEQUENCE [LARGE SCALE GENOMIC DNA]</scope>
    <source>
        <strain evidence="3 4">DSM 20705</strain>
    </source>
</reference>
<organism evidence="3 4">
    <name type="scientific">Ezakiella coagulans</name>
    <dbReference type="NCBI Taxonomy" id="46507"/>
    <lineage>
        <taxon>Bacteria</taxon>
        <taxon>Bacillati</taxon>
        <taxon>Bacillota</taxon>
        <taxon>Tissierellia</taxon>
        <taxon>Ezakiella</taxon>
    </lineage>
</organism>
<dbReference type="Proteomes" id="UP000245793">
    <property type="component" value="Unassembled WGS sequence"/>
</dbReference>
<sequence>MKRLILFVLFLITLFNINTEARSLNINGKVKEAVDVNLNINGVDKKSPTPSFVVDGVTYVPVRFVSETLGYKVEWIHKTSTVGIHGGKTIWFPVGKNFVNMGSGRVETPKGVMALLINVDGGANATTYVPVRYLSEYMGKKVGWIQKTRTVTIANGEEKAEATATDLIDGPQISNPPPTEEIVKPKEETIGKVTLQDKNVDYDTSTVKLIFTFTAKPNYEVKVGTTSTTIIVKNADVNKGLVGQDKSMIENSDKYIIQKQGEDLVISFNKTKGEITVYDSDDGKSIIVTDTFLFSDIRIENVNGKESIVIKNMGKQNYNKMILENPKRIILDFLDSNMASGHYKEFPLQLGFVKYIRSSQFIPDKNYKKTDRIVRVVFDIDKDVEHPNLVIKTVGNDLVVTPERTLYDNFKFRTSGTARSLTIKGIAKDLPFNYDQSQNKITISVGDRIPNGSIKYNDSLVKDLDVTNGVLTISLLRAVSVNVDPESPDMTLNISKVRTGRNADYFILLDPGHGGTDPGAIHIPSGVKEVDVIKPIQRLLESRLIAMGYRVQKTNDTEDSYKTLSERAAISNSLKPDVFISIHANIADSSAAKGLEVYYCTSPSMEPNQKEFGQMVINAIERSIGEKTRGLKMEKYYVLKNTTAPAILIETGFLSNAAERAKLLTPEYQSKIVDGIINGIEDFLEEYR</sequence>
<dbReference type="SUPFAM" id="SSF53187">
    <property type="entry name" value="Zn-dependent exopeptidases"/>
    <property type="match status" value="1"/>
</dbReference>
<dbReference type="Pfam" id="PF07833">
    <property type="entry name" value="Cu_amine_oxidN1"/>
    <property type="match status" value="1"/>
</dbReference>
<dbReference type="Gene3D" id="3.40.630.40">
    <property type="entry name" value="Zn-dependent exopeptidases"/>
    <property type="match status" value="1"/>
</dbReference>
<evidence type="ECO:0000313" key="3">
    <source>
        <dbReference type="EMBL" id="PVY94844.1"/>
    </source>
</evidence>
<dbReference type="PANTHER" id="PTHR30404">
    <property type="entry name" value="N-ACETYLMURAMOYL-L-ALANINE AMIDASE"/>
    <property type="match status" value="1"/>
</dbReference>
<dbReference type="PANTHER" id="PTHR30404:SF0">
    <property type="entry name" value="N-ACETYLMURAMOYL-L-ALANINE AMIDASE AMIC"/>
    <property type="match status" value="1"/>
</dbReference>
<dbReference type="Gene3D" id="2.60.40.3500">
    <property type="match status" value="1"/>
</dbReference>
<dbReference type="AlphaFoldDB" id="A0A2U1E4G5"/>
<dbReference type="Pfam" id="PF01520">
    <property type="entry name" value="Amidase_3"/>
    <property type="match status" value="1"/>
</dbReference>
<comment type="caution">
    <text evidence="3">The sequence shown here is derived from an EMBL/GenBank/DDBJ whole genome shotgun (WGS) entry which is preliminary data.</text>
</comment>
<dbReference type="GO" id="GO:0030288">
    <property type="term" value="C:outer membrane-bounded periplasmic space"/>
    <property type="evidence" value="ECO:0007669"/>
    <property type="project" value="TreeGrafter"/>
</dbReference>
<keyword evidence="1" id="KW-0378">Hydrolase</keyword>
<dbReference type="RefSeq" id="WP_116479866.1">
    <property type="nucleotide sequence ID" value="NZ_QEKV01000003.1"/>
</dbReference>
<dbReference type="Pfam" id="PF11741">
    <property type="entry name" value="AMIN"/>
    <property type="match status" value="1"/>
</dbReference>
<evidence type="ECO:0000313" key="4">
    <source>
        <dbReference type="Proteomes" id="UP000245793"/>
    </source>
</evidence>
<dbReference type="InterPro" id="IPR012854">
    <property type="entry name" value="Cu_amine_oxidase-like_N"/>
</dbReference>
<dbReference type="EMBL" id="QEKV01000003">
    <property type="protein sequence ID" value="PVY94844.1"/>
    <property type="molecule type" value="Genomic_DNA"/>
</dbReference>
<dbReference type="GO" id="GO:0009253">
    <property type="term" value="P:peptidoglycan catabolic process"/>
    <property type="evidence" value="ECO:0007669"/>
    <property type="project" value="InterPro"/>
</dbReference>
<evidence type="ECO:0000259" key="2">
    <source>
        <dbReference type="SMART" id="SM00646"/>
    </source>
</evidence>
<dbReference type="InterPro" id="IPR036582">
    <property type="entry name" value="Mao_N_sf"/>
</dbReference>
<dbReference type="SUPFAM" id="SSF55383">
    <property type="entry name" value="Copper amine oxidase, domain N"/>
    <property type="match status" value="1"/>
</dbReference>
<dbReference type="SMART" id="SM00646">
    <property type="entry name" value="Ami_3"/>
    <property type="match status" value="1"/>
</dbReference>
<dbReference type="InterPro" id="IPR021731">
    <property type="entry name" value="AMIN_dom"/>
</dbReference>
<evidence type="ECO:0000256" key="1">
    <source>
        <dbReference type="ARBA" id="ARBA00022801"/>
    </source>
</evidence>
<dbReference type="InterPro" id="IPR002508">
    <property type="entry name" value="MurNAc-LAA_cat"/>
</dbReference>
<protein>
    <submittedName>
        <fullName evidence="3">N-acetylmuramoyl-L-alanine amidase</fullName>
    </submittedName>
</protein>
<name>A0A2U1E4G5_9FIRM</name>
<feature type="domain" description="MurNAc-LAA" evidence="2">
    <location>
        <begin position="568"/>
        <end position="681"/>
    </location>
</feature>
<keyword evidence="4" id="KW-1185">Reference proteome</keyword>
<dbReference type="Gene3D" id="3.30.457.10">
    <property type="entry name" value="Copper amine oxidase-like, N-terminal domain"/>
    <property type="match status" value="2"/>
</dbReference>
<proteinExistence type="predicted"/>
<dbReference type="InterPro" id="IPR050695">
    <property type="entry name" value="N-acetylmuramoyl_amidase_3"/>
</dbReference>
<gene>
    <name evidence="3" type="ORF">C7381_10382</name>
</gene>